<sequence length="739" mass="83654">MAQPKSFTYRPLGRRQIRLVTLLPDEDSQQIRCTLDHVSLSSKPNFEALSCVWGADVLHASILINGELFSIRRNLWFALYHFRGSKKATGRDVRRDEAMTATNRREETKKPAWGDGDFVAEIGTSEPWYSSQNLFGWGKTWKSGMVNSIAVDKPLTIWIDAICINQDDIIERGAQVQIMGEIYQTAWRLRIWLGEHSSNTIPAMENFSLVDRGTKLSLDVPGGRIWNQTSEAISRLRYRGGERIDRIIDFLSQVKRVIDDDEIPLTRIISRDLQDLDVAWGQLKANRLYPDHDDPEELLQSLLTMHDLTYQVLLICLRAKTFLIPSRLRGTIDAKNLTVESLEGSVPCLSGSVQRCCRKGILEICQRPYWSRLWVIQEAVLGSEPIIHCGASVLGWAKFERFLNATFLKELEGLTMYGPGYELSPELVEIIAGTPAVEFLKAFRVTKSGGVGCSSLRYLITSFARSQAKDPRDMVYGLLALSDSAEDTDNFTPDYTKPPHELYVKVVKASLWKRGSVWSGADNYLVSFSRLLQQVFGDPFWDSKCDTPLWMKNVIPSSYDLGEILEVGGLVAKKVQWDPCNTTIWENGSFAGSMPGDFRSLRHDLHSSRLEPKDFAWLNHGSTSNAKDIVPLNNLEARSILEFNSGKRALVYNQKFTALGYWGSSQSGSVLLSTPVREGEYLCCFKDCQVAAIVRENWPGVYSIVRHAIVCGKDLHILKYWMVEYTVRLSSERLQMLTM</sequence>
<dbReference type="GeneID" id="36590687"/>
<dbReference type="InParanoid" id="A0A2J6TM75"/>
<dbReference type="AlphaFoldDB" id="A0A2J6TM75"/>
<dbReference type="InterPro" id="IPR052895">
    <property type="entry name" value="HetReg/Transcr_Mod"/>
</dbReference>
<evidence type="ECO:0000313" key="3">
    <source>
        <dbReference type="Proteomes" id="UP000235371"/>
    </source>
</evidence>
<feature type="domain" description="Heterokaryon incompatibility" evidence="1">
    <location>
        <begin position="134"/>
        <end position="209"/>
    </location>
</feature>
<dbReference type="Pfam" id="PF06985">
    <property type="entry name" value="HET"/>
    <property type="match status" value="1"/>
</dbReference>
<reference evidence="2 3" key="1">
    <citation type="submission" date="2016-04" db="EMBL/GenBank/DDBJ databases">
        <title>A degradative enzymes factory behind the ericoid mycorrhizal symbiosis.</title>
        <authorList>
            <consortium name="DOE Joint Genome Institute"/>
            <person name="Martino E."/>
            <person name="Morin E."/>
            <person name="Grelet G."/>
            <person name="Kuo A."/>
            <person name="Kohler A."/>
            <person name="Daghino S."/>
            <person name="Barry K."/>
            <person name="Choi C."/>
            <person name="Cichocki N."/>
            <person name="Clum A."/>
            <person name="Copeland A."/>
            <person name="Hainaut M."/>
            <person name="Haridas S."/>
            <person name="Labutti K."/>
            <person name="Lindquist E."/>
            <person name="Lipzen A."/>
            <person name="Khouja H.-R."/>
            <person name="Murat C."/>
            <person name="Ohm R."/>
            <person name="Olson A."/>
            <person name="Spatafora J."/>
            <person name="Veneault-Fourrey C."/>
            <person name="Henrissat B."/>
            <person name="Grigoriev I."/>
            <person name="Martin F."/>
            <person name="Perotto S."/>
        </authorList>
    </citation>
    <scope>NUCLEOTIDE SEQUENCE [LARGE SCALE GENOMIC DNA]</scope>
    <source>
        <strain evidence="2 3">E</strain>
    </source>
</reference>
<dbReference type="PANTHER" id="PTHR24148:SF77">
    <property type="entry name" value="HETEROKARYON INCOMPATIBILITY DOMAIN-CONTAINING PROTEIN"/>
    <property type="match status" value="1"/>
</dbReference>
<dbReference type="RefSeq" id="XP_024741025.1">
    <property type="nucleotide sequence ID" value="XM_024882610.1"/>
</dbReference>
<gene>
    <name evidence="2" type="ORF">K444DRAFT_626169</name>
</gene>
<evidence type="ECO:0000259" key="1">
    <source>
        <dbReference type="Pfam" id="PF06985"/>
    </source>
</evidence>
<accession>A0A2J6TM75</accession>
<dbReference type="EMBL" id="KZ613772">
    <property type="protein sequence ID" value="PMD64121.1"/>
    <property type="molecule type" value="Genomic_DNA"/>
</dbReference>
<dbReference type="PANTHER" id="PTHR24148">
    <property type="entry name" value="ANKYRIN REPEAT DOMAIN-CONTAINING PROTEIN 39 HOMOLOG-RELATED"/>
    <property type="match status" value="1"/>
</dbReference>
<name>A0A2J6TM75_9HELO</name>
<organism evidence="2 3">
    <name type="scientific">Hyaloscypha bicolor E</name>
    <dbReference type="NCBI Taxonomy" id="1095630"/>
    <lineage>
        <taxon>Eukaryota</taxon>
        <taxon>Fungi</taxon>
        <taxon>Dikarya</taxon>
        <taxon>Ascomycota</taxon>
        <taxon>Pezizomycotina</taxon>
        <taxon>Leotiomycetes</taxon>
        <taxon>Helotiales</taxon>
        <taxon>Hyaloscyphaceae</taxon>
        <taxon>Hyaloscypha</taxon>
        <taxon>Hyaloscypha bicolor</taxon>
    </lineage>
</organism>
<dbReference type="OrthoDB" id="3600004at2759"/>
<proteinExistence type="predicted"/>
<dbReference type="Proteomes" id="UP000235371">
    <property type="component" value="Unassembled WGS sequence"/>
</dbReference>
<keyword evidence="3" id="KW-1185">Reference proteome</keyword>
<dbReference type="InterPro" id="IPR010730">
    <property type="entry name" value="HET"/>
</dbReference>
<evidence type="ECO:0000313" key="2">
    <source>
        <dbReference type="EMBL" id="PMD64121.1"/>
    </source>
</evidence>
<protein>
    <recommendedName>
        <fullName evidence="1">Heterokaryon incompatibility domain-containing protein</fullName>
    </recommendedName>
</protein>